<gene>
    <name evidence="16" type="ORF">ACERLL_03995</name>
</gene>
<keyword evidence="7" id="KW-0479">Metal-binding</keyword>
<dbReference type="InterPro" id="IPR002932">
    <property type="entry name" value="Glu_synthdom"/>
</dbReference>
<comment type="similarity">
    <text evidence="3">Belongs to the glutamate synthase family.</text>
</comment>
<evidence type="ECO:0000256" key="4">
    <source>
        <dbReference type="ARBA" id="ARBA00022605"/>
    </source>
</evidence>
<keyword evidence="9" id="KW-0560">Oxidoreductase</keyword>
<comment type="cofactor">
    <cofactor evidence="2">
        <name>[3Fe-4S] cluster</name>
        <dbReference type="ChEBI" id="CHEBI:21137"/>
    </cofactor>
</comment>
<name>A0ABV4TSJ3_9GAMM</name>
<evidence type="ECO:0000256" key="8">
    <source>
        <dbReference type="ARBA" id="ARBA00022962"/>
    </source>
</evidence>
<evidence type="ECO:0000256" key="14">
    <source>
        <dbReference type="ARBA" id="ARBA00029440"/>
    </source>
</evidence>
<dbReference type="CDD" id="cd00713">
    <property type="entry name" value="GltS"/>
    <property type="match status" value="1"/>
</dbReference>
<keyword evidence="10" id="KW-0408">Iron</keyword>
<evidence type="ECO:0000256" key="9">
    <source>
        <dbReference type="ARBA" id="ARBA00023002"/>
    </source>
</evidence>
<evidence type="ECO:0000259" key="15">
    <source>
        <dbReference type="PROSITE" id="PS51278"/>
    </source>
</evidence>
<dbReference type="CDD" id="cd00982">
    <property type="entry name" value="gltB_C"/>
    <property type="match status" value="1"/>
</dbReference>
<proteinExistence type="inferred from homology"/>
<feature type="domain" description="Glutamine amidotransferase type-2" evidence="15">
    <location>
        <begin position="22"/>
        <end position="421"/>
    </location>
</feature>
<dbReference type="Gene3D" id="3.20.20.70">
    <property type="entry name" value="Aldolase class I"/>
    <property type="match status" value="2"/>
</dbReference>
<keyword evidence="4" id="KW-0028">Amino-acid biosynthesis</keyword>
<dbReference type="Gene3D" id="2.160.20.60">
    <property type="entry name" value="Glutamate synthase, alpha subunit, C-terminal domain"/>
    <property type="match status" value="1"/>
</dbReference>
<evidence type="ECO:0000256" key="3">
    <source>
        <dbReference type="ARBA" id="ARBA00009716"/>
    </source>
</evidence>
<keyword evidence="13" id="KW-0003">3Fe-4S</keyword>
<dbReference type="InterPro" id="IPR013785">
    <property type="entry name" value="Aldolase_TIM"/>
</dbReference>
<evidence type="ECO:0000256" key="1">
    <source>
        <dbReference type="ARBA" id="ARBA00001917"/>
    </source>
</evidence>
<organism evidence="16 17">
    <name type="scientific">Thiohalorhabdus methylotrophus</name>
    <dbReference type="NCBI Taxonomy" id="3242694"/>
    <lineage>
        <taxon>Bacteria</taxon>
        <taxon>Pseudomonadati</taxon>
        <taxon>Pseudomonadota</taxon>
        <taxon>Gammaproteobacteria</taxon>
        <taxon>Thiohalorhabdales</taxon>
        <taxon>Thiohalorhabdaceae</taxon>
        <taxon>Thiohalorhabdus</taxon>
    </lineage>
</organism>
<dbReference type="Pfam" id="PF00310">
    <property type="entry name" value="GATase_2"/>
    <property type="match status" value="1"/>
</dbReference>
<dbReference type="InterPro" id="IPR006982">
    <property type="entry name" value="Glu_synth_centr_N"/>
</dbReference>
<comment type="caution">
    <text evidence="16">The sequence shown here is derived from an EMBL/GenBank/DDBJ whole genome shotgun (WGS) entry which is preliminary data.</text>
</comment>
<evidence type="ECO:0000256" key="10">
    <source>
        <dbReference type="ARBA" id="ARBA00023004"/>
    </source>
</evidence>
<dbReference type="Gene3D" id="3.60.20.10">
    <property type="entry name" value="Glutamine Phosphoribosylpyrophosphate, subunit 1, domain 1"/>
    <property type="match status" value="1"/>
</dbReference>
<dbReference type="PANTHER" id="PTHR11938:SF133">
    <property type="entry name" value="GLUTAMATE SYNTHASE (NADH)"/>
    <property type="match status" value="1"/>
</dbReference>
<dbReference type="EMBL" id="JBGUAW010000002">
    <property type="protein sequence ID" value="MFA9459982.1"/>
    <property type="molecule type" value="Genomic_DNA"/>
</dbReference>
<keyword evidence="17" id="KW-1185">Reference proteome</keyword>
<comment type="cofactor">
    <cofactor evidence="1">
        <name>FMN</name>
        <dbReference type="ChEBI" id="CHEBI:58210"/>
    </cofactor>
</comment>
<evidence type="ECO:0000313" key="16">
    <source>
        <dbReference type="EMBL" id="MFA9459982.1"/>
    </source>
</evidence>
<evidence type="ECO:0000256" key="12">
    <source>
        <dbReference type="ARBA" id="ARBA00023164"/>
    </source>
</evidence>
<comment type="pathway">
    <text evidence="14">Amino-acid biosynthesis.</text>
</comment>
<keyword evidence="6" id="KW-0288">FMN</keyword>
<keyword evidence="5" id="KW-0285">Flavoprotein</keyword>
<evidence type="ECO:0000313" key="17">
    <source>
        <dbReference type="Proteomes" id="UP001575181"/>
    </source>
</evidence>
<dbReference type="PANTHER" id="PTHR11938">
    <property type="entry name" value="FAD NADPH DEHYDROGENASE/OXIDOREDUCTASE"/>
    <property type="match status" value="1"/>
</dbReference>
<dbReference type="SUPFAM" id="SSF56235">
    <property type="entry name" value="N-terminal nucleophile aminohydrolases (Ntn hydrolases)"/>
    <property type="match status" value="1"/>
</dbReference>
<dbReference type="SUPFAM" id="SSF51395">
    <property type="entry name" value="FMN-linked oxidoreductases"/>
    <property type="match status" value="1"/>
</dbReference>
<evidence type="ECO:0000256" key="6">
    <source>
        <dbReference type="ARBA" id="ARBA00022643"/>
    </source>
</evidence>
<dbReference type="InterPro" id="IPR002489">
    <property type="entry name" value="Glu_synth_asu_C"/>
</dbReference>
<sequence length="1538" mass="168592">MAPHSDRTNPGLYQPGMHKDNCGVGFVVDMQGRASHQIVQQGLEIVHNLTHRGAVGADAYTGDGAGILIQKPHAFLRKAAAEVGIELPADPADYGTGLVFLPTDDAAARDCMAALERITAEEGQQILGWRDVEVHPEEIGDIAREMLPTIRQVFIGRGDATARERFELKLLVVRKRMEHTIADDHPEYAEHFYIPSLSSRVLIYKGLLLAEQVPAFYPDLGDPDMVSALALVHQRFSTNTHPTWPLAQPFRMIAHNGEINTVQGNHYMLRAREAAMASGEFGEDLEKLFPTIEDGLSDSASLDAAIELLSAAGRSLPHVMMMLIPEAWSTDPFMPEDLKAFYEYHATLMEPWDGPAAVAFTDGTRIGATLDRNGLRPARYVVTDDDMVVMASEVGVLPIPEEKIVLKERLHPGKIFMVDTERGKIIPDQELKQEMLAQAPYKDWVAENLLRLAEMPEPKGEPREAHRPLRELQRTFGYTFEELNMLLKPMATTGAESVGSMGDDTPIAVLSERPRLLFDYFKQLFAQVTNPPIDPIREEQVMSLVSYLGPEGNVLEQTPEQARRVELKHPVLTQAEMDKLRFCGDQACRTEFLEATFSAEEGPEALETGVDRLCAAAEQAVRDGATVLVLSDWSTDDSRAPIPSLLAVGAVHHHLIRAGLRTRTSLVVETGEAREVAHFALLIGYGAGAVHPYLAFETLDDMLERGMLDDQADTDTVRHHYIKAVGKGLFKIFSKMGISTLQSYCGAQIFEAIGLSRELVDKYFRGTVTQISGAGIREIGADALERHAFAYHTPHSSDLALEDGGQYHWRVDGERHSWNPTTITLLQRACATQDFGLYQKFSEAVNKNRQEGGALRGLFQLANEADGHPVEGPEADSDEWYAAKPGSPDHLGPKAVSLDEVEPVESIMRRFTTGAMSFGSISREAHETLAIAMNRIGGRSNSGEGGEDSVRFKPYPNGDLARSAIKQIASGRFGVTTHYAVNADELQIKVAQGAKPGEGGQLPGHKVDENIARVRYATPGVSLISPPPHHDIYSIEDLAQLIFDLKNVNPAADVSVKLVAKAGVGTVAAGVAKAKADLITVSGNSGGTGASPNTSIKHAGMPWELGVAETQQALVANGLRDRVRLQTDGNMLNGRDVVIAALLGAEEYAFGTTALVVEGCIMMRKCHLNTCPVGVATQDPYLRKKFTGKPEDVITYFRMVAEEVRQYMAELGFRSMDELIGHTEMLVPHDLSEHPKAHGLDLRPLLKRMDTGTEPLHQVRRQHHEIDEILDRDLIKRASPALENATPVELESEIRNYNRTTATMLAGEVAKRFGMEGLPEDTIQITFRGTAGQSFGAFCHNGMSLTLVGDANDYLGKSMSGGRIVVRMPEESRLDPEGNIIAGNVLLYGATGGELYVQGVVGERFGVRNSGVQAVAEGCGDHGCEYMTGGAVAILGGTGRNFAAGMSGGVAYVLDEDGRFEQRLNTGMVETELVDHEDADLLMEMIERHVRYTGSAKGQRILDQWHSYRSSFVKIIPTEYRRVMEARKREPQQRTETA</sequence>
<dbReference type="InterPro" id="IPR029055">
    <property type="entry name" value="Ntn_hydrolases_N"/>
</dbReference>
<evidence type="ECO:0000256" key="13">
    <source>
        <dbReference type="ARBA" id="ARBA00023291"/>
    </source>
</evidence>
<dbReference type="InterPro" id="IPR036485">
    <property type="entry name" value="Glu_synth_asu_C_sf"/>
</dbReference>
<evidence type="ECO:0000256" key="7">
    <source>
        <dbReference type="ARBA" id="ARBA00022723"/>
    </source>
</evidence>
<dbReference type="Pfam" id="PF04898">
    <property type="entry name" value="Glu_syn_central"/>
    <property type="match status" value="1"/>
</dbReference>
<evidence type="ECO:0000256" key="11">
    <source>
        <dbReference type="ARBA" id="ARBA00023014"/>
    </source>
</evidence>
<dbReference type="PROSITE" id="PS51278">
    <property type="entry name" value="GATASE_TYPE_2"/>
    <property type="match status" value="1"/>
</dbReference>
<evidence type="ECO:0000256" key="5">
    <source>
        <dbReference type="ARBA" id="ARBA00022630"/>
    </source>
</evidence>
<dbReference type="SUPFAM" id="SSF69336">
    <property type="entry name" value="Alpha subunit of glutamate synthase, C-terminal domain"/>
    <property type="match status" value="1"/>
</dbReference>
<dbReference type="Pfam" id="PF01493">
    <property type="entry name" value="GXGXG"/>
    <property type="match status" value="1"/>
</dbReference>
<keyword evidence="11" id="KW-0411">Iron-sulfur</keyword>
<dbReference type="Pfam" id="PF01645">
    <property type="entry name" value="Glu_synthase"/>
    <property type="match status" value="1"/>
</dbReference>
<dbReference type="InterPro" id="IPR050711">
    <property type="entry name" value="ET-N_metabolism_enzyme"/>
</dbReference>
<reference evidence="16 17" key="1">
    <citation type="submission" date="2024-08" db="EMBL/GenBank/DDBJ databases">
        <title>Whole-genome sequencing of halo(alkali)philic microorganisms from hypersaline lakes.</title>
        <authorList>
            <person name="Sorokin D.Y."/>
            <person name="Merkel A.Y."/>
            <person name="Messina E."/>
            <person name="Yakimov M."/>
        </authorList>
    </citation>
    <scope>NUCLEOTIDE SEQUENCE [LARGE SCALE GENOMIC DNA]</scope>
    <source>
        <strain evidence="16 17">Cl-TMA</strain>
    </source>
</reference>
<dbReference type="CDD" id="cd02808">
    <property type="entry name" value="GltS_FMN"/>
    <property type="match status" value="1"/>
</dbReference>
<protein>
    <submittedName>
        <fullName evidence="16">Glutamate synthase-related protein</fullName>
    </submittedName>
</protein>
<dbReference type="Proteomes" id="UP001575181">
    <property type="component" value="Unassembled WGS sequence"/>
</dbReference>
<dbReference type="InterPro" id="IPR017932">
    <property type="entry name" value="GATase_2_dom"/>
</dbReference>
<dbReference type="RefSeq" id="WP_373654760.1">
    <property type="nucleotide sequence ID" value="NZ_JBGUAW010000002.1"/>
</dbReference>
<accession>A0ABV4TSJ3</accession>
<keyword evidence="12" id="KW-0314">Glutamate biosynthesis</keyword>
<evidence type="ECO:0000256" key="2">
    <source>
        <dbReference type="ARBA" id="ARBA00001927"/>
    </source>
</evidence>
<keyword evidence="8" id="KW-0315">Glutamine amidotransferase</keyword>